<proteinExistence type="predicted"/>
<feature type="repeat" description="TPR" evidence="3">
    <location>
        <begin position="58"/>
        <end position="91"/>
    </location>
</feature>
<evidence type="ECO:0000256" key="4">
    <source>
        <dbReference type="SAM" id="SignalP"/>
    </source>
</evidence>
<evidence type="ECO:0000313" key="6">
    <source>
        <dbReference type="EMBL" id="MBU3077181.1"/>
    </source>
</evidence>
<reference evidence="6 7" key="1">
    <citation type="submission" date="2021-06" db="EMBL/GenBank/DDBJ databases">
        <title>Sphingomonas sp. XMGL2, whole genome shotgun sequencing project.</title>
        <authorList>
            <person name="Zhao G."/>
            <person name="Shen L."/>
        </authorList>
    </citation>
    <scope>NUCLEOTIDE SEQUENCE [LARGE SCALE GENOMIC DNA]</scope>
    <source>
        <strain evidence="6 7">XMGL2</strain>
    </source>
</reference>
<evidence type="ECO:0000259" key="5">
    <source>
        <dbReference type="Pfam" id="PF23914"/>
    </source>
</evidence>
<comment type="caution">
    <text evidence="6">The sequence shown here is derived from an EMBL/GenBank/DDBJ whole genome shotgun (WGS) entry which is preliminary data.</text>
</comment>
<dbReference type="Pfam" id="PF23914">
    <property type="entry name" value="TPR_CcmH_CycH"/>
    <property type="match status" value="1"/>
</dbReference>
<sequence>MRGIFAAAATLALLAGCSSRADRASKAAIAAESYMQQGNLRAAIDSARKATSERDDISDYWLLLGRIAVTAGDATGAYTAYQRAVELDPNNGEALMTLGRLGMSLGRADDVDRYADRILLADPSNRGARVMKAASALQHGDKAMARRYIDDLLAANAQDMDAMILKARLLASSNDAAGAAKLIEETLDTVQQDPGGRLTFLRTLYAGTGERANLMRTLRRLSFLEKPDPADLLAYAGMLYEDGDTGAADETVARAMKQAPNSLDLAADILELWRDAGPAVPPAASLAAVVPDLSLEMRAVKAQRANDLGRPDVALAILGPDVAKAATTSANADARAAYAAALALRGATGQAGAMLDEILARDPGQPRALLARARLAAARRDFRAAVADGRRVVADDARNATARILLAGWLRGLGEEDLALSQLREGARAAPDNVRMAESLVKALIERGDKAGATDALENLARAARNSTGAARLQARMCGEIGDAGCLARMRRAATEGSASMV</sequence>
<dbReference type="PROSITE" id="PS50005">
    <property type="entry name" value="TPR"/>
    <property type="match status" value="1"/>
</dbReference>
<gene>
    <name evidence="6" type="ORF">KOF26_04810</name>
</gene>
<feature type="chain" id="PRO_5045167842" evidence="4">
    <location>
        <begin position="22"/>
        <end position="502"/>
    </location>
</feature>
<dbReference type="PROSITE" id="PS51257">
    <property type="entry name" value="PROKAR_LIPOPROTEIN"/>
    <property type="match status" value="1"/>
</dbReference>
<organism evidence="6 7">
    <name type="scientific">Sphingomonas quercus</name>
    <dbReference type="NCBI Taxonomy" id="2842451"/>
    <lineage>
        <taxon>Bacteria</taxon>
        <taxon>Pseudomonadati</taxon>
        <taxon>Pseudomonadota</taxon>
        <taxon>Alphaproteobacteria</taxon>
        <taxon>Sphingomonadales</taxon>
        <taxon>Sphingomonadaceae</taxon>
        <taxon>Sphingomonas</taxon>
    </lineage>
</organism>
<dbReference type="InterPro" id="IPR019734">
    <property type="entry name" value="TPR_rpt"/>
</dbReference>
<evidence type="ECO:0000256" key="3">
    <source>
        <dbReference type="PROSITE-ProRule" id="PRU00339"/>
    </source>
</evidence>
<feature type="domain" description="Cytochrome c-type biogenesis protein H TPR" evidence="5">
    <location>
        <begin position="56"/>
        <end position="148"/>
    </location>
</feature>
<keyword evidence="7" id="KW-1185">Reference proteome</keyword>
<dbReference type="SMART" id="SM00028">
    <property type="entry name" value="TPR"/>
    <property type="match status" value="3"/>
</dbReference>
<dbReference type="PANTHER" id="PTHR45586">
    <property type="entry name" value="TPR REPEAT-CONTAINING PROTEIN PA4667"/>
    <property type="match status" value="1"/>
</dbReference>
<name>A0ABS6BIA6_9SPHN</name>
<keyword evidence="4" id="KW-0732">Signal</keyword>
<keyword evidence="1" id="KW-0677">Repeat</keyword>
<dbReference type="PANTHER" id="PTHR45586:SF1">
    <property type="entry name" value="LIPOPOLYSACCHARIDE ASSEMBLY PROTEIN B"/>
    <property type="match status" value="1"/>
</dbReference>
<keyword evidence="2 3" id="KW-0802">TPR repeat</keyword>
<dbReference type="InterPro" id="IPR056413">
    <property type="entry name" value="TPR_CcmH_CycH"/>
</dbReference>
<protein>
    <submittedName>
        <fullName evidence="6">Tetratricopeptide repeat protein</fullName>
    </submittedName>
</protein>
<dbReference type="EMBL" id="JAHKRT010000002">
    <property type="protein sequence ID" value="MBU3077181.1"/>
    <property type="molecule type" value="Genomic_DNA"/>
</dbReference>
<evidence type="ECO:0000256" key="1">
    <source>
        <dbReference type="ARBA" id="ARBA00022737"/>
    </source>
</evidence>
<dbReference type="InterPro" id="IPR051012">
    <property type="entry name" value="CellSynth/LPSAsmb/PSIAsmb"/>
</dbReference>
<evidence type="ECO:0000313" key="7">
    <source>
        <dbReference type="Proteomes" id="UP000776276"/>
    </source>
</evidence>
<dbReference type="RefSeq" id="WP_216320959.1">
    <property type="nucleotide sequence ID" value="NZ_JAHKRT010000002.1"/>
</dbReference>
<accession>A0ABS6BIA6</accession>
<dbReference type="Proteomes" id="UP000776276">
    <property type="component" value="Unassembled WGS sequence"/>
</dbReference>
<evidence type="ECO:0000256" key="2">
    <source>
        <dbReference type="ARBA" id="ARBA00022803"/>
    </source>
</evidence>
<feature type="signal peptide" evidence="4">
    <location>
        <begin position="1"/>
        <end position="21"/>
    </location>
</feature>